<keyword evidence="5 7" id="KW-0472">Membrane</keyword>
<evidence type="ECO:0000313" key="8">
    <source>
        <dbReference type="EMBL" id="NMO14649.1"/>
    </source>
</evidence>
<evidence type="ECO:0000256" key="5">
    <source>
        <dbReference type="ARBA" id="ARBA00023136"/>
    </source>
</evidence>
<evidence type="ECO:0000256" key="4">
    <source>
        <dbReference type="ARBA" id="ARBA00022989"/>
    </source>
</evidence>
<evidence type="ECO:0000256" key="1">
    <source>
        <dbReference type="ARBA" id="ARBA00004651"/>
    </source>
</evidence>
<feature type="transmembrane region" description="Helical" evidence="7">
    <location>
        <begin position="172"/>
        <end position="194"/>
    </location>
</feature>
<feature type="transmembrane region" description="Helical" evidence="7">
    <location>
        <begin position="201"/>
        <end position="225"/>
    </location>
</feature>
<dbReference type="EMBL" id="JABBJJ010000023">
    <property type="protein sequence ID" value="NMO14649.1"/>
    <property type="molecule type" value="Genomic_DNA"/>
</dbReference>
<feature type="region of interest" description="Disordered" evidence="6">
    <location>
        <begin position="1"/>
        <end position="20"/>
    </location>
</feature>
<feature type="transmembrane region" description="Helical" evidence="7">
    <location>
        <begin position="82"/>
        <end position="102"/>
    </location>
</feature>
<evidence type="ECO:0000256" key="2">
    <source>
        <dbReference type="ARBA" id="ARBA00022475"/>
    </source>
</evidence>
<comment type="subcellular location">
    <subcellularLocation>
        <location evidence="1">Cell membrane</location>
        <topology evidence="1">Multi-pass membrane protein</topology>
    </subcellularLocation>
</comment>
<keyword evidence="4 7" id="KW-1133">Transmembrane helix</keyword>
<evidence type="ECO:0000256" key="7">
    <source>
        <dbReference type="SAM" id="Phobius"/>
    </source>
</evidence>
<dbReference type="GO" id="GO:0005886">
    <property type="term" value="C:plasma membrane"/>
    <property type="evidence" value="ECO:0007669"/>
    <property type="project" value="UniProtKB-SubCell"/>
</dbReference>
<feature type="transmembrane region" description="Helical" evidence="7">
    <location>
        <begin position="53"/>
        <end position="70"/>
    </location>
</feature>
<sequence>MTHGSGYSEVHLTGPMPGAEARHARADREKALYGPGRVTGADSRHARARHAKVLYALGLAVAAGCLFITFRDADLARAWAEVARLGPVVLLALVPYGVSLVLDGHAWSRLLAAMGRRAEAWRLVCLRAGVESLALGLPAGALLAETMKPVLLRSRCGVPLGEGVGVIAVRKVLILLGHGLYLGVGLALGAGFLARTSAGSALPWAVAGVAGVLVAIALLSGWVMAGGLAGR</sequence>
<keyword evidence="3 7" id="KW-0812">Transmembrane</keyword>
<accession>A0A848L7B0</accession>
<comment type="caution">
    <text evidence="8">The sequence shown here is derived from an EMBL/GenBank/DDBJ whole genome shotgun (WGS) entry which is preliminary data.</text>
</comment>
<dbReference type="Proteomes" id="UP000518300">
    <property type="component" value="Unassembled WGS sequence"/>
</dbReference>
<evidence type="ECO:0000256" key="6">
    <source>
        <dbReference type="SAM" id="MobiDB-lite"/>
    </source>
</evidence>
<proteinExistence type="predicted"/>
<keyword evidence="9" id="KW-1185">Reference proteome</keyword>
<organism evidence="8 9">
    <name type="scientific">Pyxidicoccus fallax</name>
    <dbReference type="NCBI Taxonomy" id="394095"/>
    <lineage>
        <taxon>Bacteria</taxon>
        <taxon>Pseudomonadati</taxon>
        <taxon>Myxococcota</taxon>
        <taxon>Myxococcia</taxon>
        <taxon>Myxococcales</taxon>
        <taxon>Cystobacterineae</taxon>
        <taxon>Myxococcaceae</taxon>
        <taxon>Pyxidicoccus</taxon>
    </lineage>
</organism>
<feature type="non-terminal residue" evidence="8">
    <location>
        <position position="231"/>
    </location>
</feature>
<dbReference type="Pfam" id="PF03706">
    <property type="entry name" value="LPG_synthase_TM"/>
    <property type="match status" value="1"/>
</dbReference>
<keyword evidence="2" id="KW-1003">Cell membrane</keyword>
<evidence type="ECO:0000256" key="3">
    <source>
        <dbReference type="ARBA" id="ARBA00022692"/>
    </source>
</evidence>
<protein>
    <submittedName>
        <fullName evidence="8">Uncharacterized protein</fullName>
    </submittedName>
</protein>
<reference evidence="8 9" key="1">
    <citation type="submission" date="2020-04" db="EMBL/GenBank/DDBJ databases">
        <title>Draft genome of Pyxidicoccus fallax type strain.</title>
        <authorList>
            <person name="Whitworth D.E."/>
        </authorList>
    </citation>
    <scope>NUCLEOTIDE SEQUENCE [LARGE SCALE GENOMIC DNA]</scope>
    <source>
        <strain evidence="8 9">DSM 14698</strain>
    </source>
</reference>
<evidence type="ECO:0000313" key="9">
    <source>
        <dbReference type="Proteomes" id="UP000518300"/>
    </source>
</evidence>
<dbReference type="InterPro" id="IPR022791">
    <property type="entry name" value="L-PG_synthase/AglD"/>
</dbReference>
<name>A0A848L7B0_9BACT</name>
<dbReference type="RefSeq" id="WP_169343947.1">
    <property type="nucleotide sequence ID" value="NZ_JABBJJ010000023.1"/>
</dbReference>
<dbReference type="AlphaFoldDB" id="A0A848L7B0"/>
<gene>
    <name evidence="8" type="ORF">HG543_07230</name>
</gene>